<keyword evidence="7 10" id="KW-0811">Translocation</keyword>
<feature type="transmembrane region" description="Helical" evidence="10">
    <location>
        <begin position="69"/>
        <end position="96"/>
    </location>
</feature>
<comment type="subunit">
    <text evidence="10">Component of the Sec protein translocase complex. Heterotrimer consisting of SecY, SecE and SecG subunits. The heterotrimers can form oligomers, although 1 heterotrimer is thought to be able to translocate proteins. Interacts with the ribosome. Interacts with SecDF, and other proteins may be involved. Interacts with SecA.</text>
</comment>
<dbReference type="FunFam" id="1.10.3370.10:FF:000001">
    <property type="entry name" value="Preprotein translocase subunit SecY"/>
    <property type="match status" value="1"/>
</dbReference>
<evidence type="ECO:0000256" key="9">
    <source>
        <dbReference type="ARBA" id="ARBA00039733"/>
    </source>
</evidence>
<name>A0A0E3ZBD5_9FUSO</name>
<dbReference type="NCBIfam" id="TIGR00967">
    <property type="entry name" value="3a0501s007"/>
    <property type="match status" value="1"/>
</dbReference>
<dbReference type="EMBL" id="CP011280">
    <property type="protein sequence ID" value="AKC95096.1"/>
    <property type="molecule type" value="Genomic_DNA"/>
</dbReference>
<reference evidence="12 13" key="1">
    <citation type="journal article" date="2012" name="BMC Genomics">
        <title>Genomic sequence analysis and characterization of Sneathia amnii sp. nov.</title>
        <authorList>
            <consortium name="Vaginal Microbiome Consortium (additional members)"/>
            <person name="Harwich M.D.Jr."/>
            <person name="Serrano M.G."/>
            <person name="Fettweis J.M."/>
            <person name="Alves J.M."/>
            <person name="Reimers M.A."/>
            <person name="Buck G.A."/>
            <person name="Jefferson K.K."/>
        </authorList>
    </citation>
    <scope>NUCLEOTIDE SEQUENCE [LARGE SCALE GENOMIC DNA]</scope>
    <source>
        <strain evidence="12 13">SN35</strain>
    </source>
</reference>
<protein>
    <recommendedName>
        <fullName evidence="9 10">Protein translocase subunit SecY</fullName>
    </recommendedName>
</protein>
<dbReference type="GO" id="GO:0065002">
    <property type="term" value="P:intracellular protein transmembrane transport"/>
    <property type="evidence" value="ECO:0007669"/>
    <property type="project" value="UniProtKB-UniRule"/>
</dbReference>
<feature type="transmembrane region" description="Helical" evidence="10">
    <location>
        <begin position="148"/>
        <end position="168"/>
    </location>
</feature>
<dbReference type="HOGENOM" id="CLU_030313_0_0_0"/>
<dbReference type="PRINTS" id="PR00303">
    <property type="entry name" value="SECYTRNLCASE"/>
</dbReference>
<evidence type="ECO:0000256" key="2">
    <source>
        <dbReference type="ARBA" id="ARBA00005751"/>
    </source>
</evidence>
<comment type="subcellular location">
    <subcellularLocation>
        <location evidence="10">Cell membrane</location>
        <topology evidence="10">Multi-pass membrane protein</topology>
    </subcellularLocation>
    <subcellularLocation>
        <location evidence="1">Membrane</location>
        <topology evidence="1">Multi-pass membrane protein</topology>
    </subcellularLocation>
</comment>
<dbReference type="PIRSF" id="PIRSF004557">
    <property type="entry name" value="SecY"/>
    <property type="match status" value="1"/>
</dbReference>
<evidence type="ECO:0000256" key="8">
    <source>
        <dbReference type="ARBA" id="ARBA00023136"/>
    </source>
</evidence>
<feature type="transmembrane region" description="Helical" evidence="10">
    <location>
        <begin position="212"/>
        <end position="231"/>
    </location>
</feature>
<evidence type="ECO:0000256" key="11">
    <source>
        <dbReference type="RuleBase" id="RU004349"/>
    </source>
</evidence>
<comment type="similarity">
    <text evidence="2 10 11">Belongs to the SecY/SEC61-alpha family.</text>
</comment>
<keyword evidence="13" id="KW-1185">Reference proteome</keyword>
<gene>
    <name evidence="10" type="primary">secY</name>
    <name evidence="12" type="ORF">VC03_00620</name>
</gene>
<comment type="caution">
    <text evidence="10">Lacks conserved residue(s) required for the propagation of feature annotation.</text>
</comment>
<evidence type="ECO:0000256" key="10">
    <source>
        <dbReference type="HAMAP-Rule" id="MF_01465"/>
    </source>
</evidence>
<feature type="transmembrane region" description="Helical" evidence="10">
    <location>
        <begin position="309"/>
        <end position="332"/>
    </location>
</feature>
<keyword evidence="3 10" id="KW-0813">Transport</keyword>
<evidence type="ECO:0000313" key="13">
    <source>
        <dbReference type="Proteomes" id="UP000033103"/>
    </source>
</evidence>
<dbReference type="InterPro" id="IPR030659">
    <property type="entry name" value="SecY_CS"/>
</dbReference>
<dbReference type="Gene3D" id="1.10.3370.10">
    <property type="entry name" value="SecY subunit domain"/>
    <property type="match status" value="1"/>
</dbReference>
<evidence type="ECO:0000256" key="6">
    <source>
        <dbReference type="ARBA" id="ARBA00022989"/>
    </source>
</evidence>
<keyword evidence="4 10" id="KW-0812">Transmembrane</keyword>
<dbReference type="HAMAP" id="MF_01465">
    <property type="entry name" value="SecY"/>
    <property type="match status" value="1"/>
</dbReference>
<dbReference type="InterPro" id="IPR023201">
    <property type="entry name" value="SecY_dom_sf"/>
</dbReference>
<accession>A0A0E3ZBD5</accession>
<dbReference type="KEGG" id="sns:VC03_00620"/>
<feature type="transmembrane region" description="Helical" evidence="10">
    <location>
        <begin position="269"/>
        <end position="289"/>
    </location>
</feature>
<keyword evidence="5 10" id="KW-0653">Protein transport</keyword>
<dbReference type="InterPro" id="IPR002208">
    <property type="entry name" value="SecY/SEC61-alpha"/>
</dbReference>
<feature type="transmembrane region" description="Helical" evidence="10">
    <location>
        <begin position="26"/>
        <end position="49"/>
    </location>
</feature>
<dbReference type="GO" id="GO:0005886">
    <property type="term" value="C:plasma membrane"/>
    <property type="evidence" value="ECO:0007669"/>
    <property type="project" value="UniProtKB-SubCell"/>
</dbReference>
<dbReference type="InterPro" id="IPR026593">
    <property type="entry name" value="SecY"/>
</dbReference>
<dbReference type="SUPFAM" id="SSF103491">
    <property type="entry name" value="Preprotein translocase SecY subunit"/>
    <property type="match status" value="1"/>
</dbReference>
<dbReference type="PATRIC" id="fig|1069640.6.peg.117"/>
<evidence type="ECO:0000256" key="3">
    <source>
        <dbReference type="ARBA" id="ARBA00022448"/>
    </source>
</evidence>
<dbReference type="OrthoDB" id="9809248at2"/>
<dbReference type="STRING" id="187101.VC03_00620"/>
<evidence type="ECO:0000256" key="4">
    <source>
        <dbReference type="ARBA" id="ARBA00022692"/>
    </source>
</evidence>
<dbReference type="PANTHER" id="PTHR10906">
    <property type="entry name" value="SECY/SEC61-ALPHA FAMILY MEMBER"/>
    <property type="match status" value="1"/>
</dbReference>
<proteinExistence type="inferred from homology"/>
<feature type="transmembrane region" description="Helical" evidence="10">
    <location>
        <begin position="117"/>
        <end position="136"/>
    </location>
</feature>
<dbReference type="Proteomes" id="UP000033103">
    <property type="component" value="Chromosome"/>
</dbReference>
<feature type="transmembrane region" description="Helical" evidence="10">
    <location>
        <begin position="395"/>
        <end position="413"/>
    </location>
</feature>
<evidence type="ECO:0000256" key="1">
    <source>
        <dbReference type="ARBA" id="ARBA00004141"/>
    </source>
</evidence>
<evidence type="ECO:0000256" key="7">
    <source>
        <dbReference type="ARBA" id="ARBA00023010"/>
    </source>
</evidence>
<comment type="function">
    <text evidence="10">The central subunit of the protein translocation channel SecYEG. Consists of two halves formed by TMs 1-5 and 6-10. These two domains form a lateral gate at the front which open onto the bilayer between TMs 2 and 7, and are clamped together by SecE at the back. The channel is closed by both a pore ring composed of hydrophobic SecY resides and a short helix (helix 2A) on the extracellular side of the membrane which forms a plug. The plug probably moves laterally to allow the channel to open. The ring and the pore may move independently.</text>
</comment>
<sequence length="438" mass="48071">MTLSEAIMSRLNSIIKVRELRRRVTYTLIMFMIARIGVHIAVPGINMAAFGKITSNPLAQFLDLFSGGAIQRASIFSLGITPYINASIVFQLLGVLYPKIEEMQREGGKQRETITQWTRYLAIGIAIVQSAGISFILQAQRIVIEPGFTFVISTVALMTGGAAFLMWLSERISIKGIGNGTSMLIFLNIVANLPQVSFNMTKGLNVSTYGRILLASSILLFIFIIVVMVIIQLGERRIPIQYVGKASRGFGQGPSSVGKKTFLPVKINTAGVMPIIFASMLMAIPGLIVTAIKDPVKHKYWEKLLGQTGWLHLLITALLIILFSFFYTAIVFDPDKIAESLKQSGGTLPLKRAGSETADYLEEVVTTITYGTAVFLAILGILPNIWFGYIVNMPVMIGGTSLIILVGVAVELIQQIDSHLAVKKYKGFVNSHRPKRVK</sequence>
<dbReference type="GO" id="GO:0043952">
    <property type="term" value="P:protein transport by the Sec complex"/>
    <property type="evidence" value="ECO:0007669"/>
    <property type="project" value="UniProtKB-UniRule"/>
</dbReference>
<dbReference type="PROSITE" id="PS00755">
    <property type="entry name" value="SECY_1"/>
    <property type="match status" value="1"/>
</dbReference>
<dbReference type="RefSeq" id="WP_046328202.1">
    <property type="nucleotide sequence ID" value="NZ_CAUPIC010000007.1"/>
</dbReference>
<dbReference type="Pfam" id="PF00344">
    <property type="entry name" value="SecY"/>
    <property type="match status" value="1"/>
</dbReference>
<keyword evidence="10" id="KW-1003">Cell membrane</keyword>
<keyword evidence="8 10" id="KW-0472">Membrane</keyword>
<organism evidence="12 13">
    <name type="scientific">Sneathia vaginalis</name>
    <dbReference type="NCBI Taxonomy" id="187101"/>
    <lineage>
        <taxon>Bacteria</taxon>
        <taxon>Fusobacteriati</taxon>
        <taxon>Fusobacteriota</taxon>
        <taxon>Fusobacteriia</taxon>
        <taxon>Fusobacteriales</taxon>
        <taxon>Leptotrichiaceae</taxon>
        <taxon>Sneathia</taxon>
    </lineage>
</organism>
<evidence type="ECO:0000256" key="5">
    <source>
        <dbReference type="ARBA" id="ARBA00022927"/>
    </source>
</evidence>
<keyword evidence="6 10" id="KW-1133">Transmembrane helix</keyword>
<evidence type="ECO:0000313" key="12">
    <source>
        <dbReference type="EMBL" id="AKC95096.1"/>
    </source>
</evidence>
<dbReference type="AlphaFoldDB" id="A0A0E3ZBD5"/>
<feature type="transmembrane region" description="Helical" evidence="10">
    <location>
        <begin position="368"/>
        <end position="389"/>
    </location>
</feature>
<dbReference type="GO" id="GO:0006605">
    <property type="term" value="P:protein targeting"/>
    <property type="evidence" value="ECO:0007669"/>
    <property type="project" value="UniProtKB-UniRule"/>
</dbReference>